<name>A0A9D4RK00_DREPO</name>
<protein>
    <submittedName>
        <fullName evidence="2">Uncharacterized protein</fullName>
    </submittedName>
</protein>
<feature type="region of interest" description="Disordered" evidence="1">
    <location>
        <begin position="233"/>
        <end position="264"/>
    </location>
</feature>
<gene>
    <name evidence="2" type="ORF">DPMN_034719</name>
</gene>
<evidence type="ECO:0000313" key="3">
    <source>
        <dbReference type="Proteomes" id="UP000828390"/>
    </source>
</evidence>
<evidence type="ECO:0000256" key="1">
    <source>
        <dbReference type="SAM" id="MobiDB-lite"/>
    </source>
</evidence>
<proteinExistence type="predicted"/>
<dbReference type="EMBL" id="JAIWYP010000002">
    <property type="protein sequence ID" value="KAH3871516.1"/>
    <property type="molecule type" value="Genomic_DNA"/>
</dbReference>
<reference evidence="2" key="2">
    <citation type="submission" date="2020-11" db="EMBL/GenBank/DDBJ databases">
        <authorList>
            <person name="McCartney M.A."/>
            <person name="Auch B."/>
            <person name="Kono T."/>
            <person name="Mallez S."/>
            <person name="Becker A."/>
            <person name="Gohl D.M."/>
            <person name="Silverstein K.A.T."/>
            <person name="Koren S."/>
            <person name="Bechman K.B."/>
            <person name="Herman A."/>
            <person name="Abrahante J.E."/>
            <person name="Garbe J."/>
        </authorList>
    </citation>
    <scope>NUCLEOTIDE SEQUENCE</scope>
    <source>
        <strain evidence="2">Duluth1</strain>
        <tissue evidence="2">Whole animal</tissue>
    </source>
</reference>
<feature type="compositionally biased region" description="Polar residues" evidence="1">
    <location>
        <begin position="156"/>
        <end position="170"/>
    </location>
</feature>
<reference evidence="2" key="1">
    <citation type="journal article" date="2019" name="bioRxiv">
        <title>The Genome of the Zebra Mussel, Dreissena polymorpha: A Resource for Invasive Species Research.</title>
        <authorList>
            <person name="McCartney M.A."/>
            <person name="Auch B."/>
            <person name="Kono T."/>
            <person name="Mallez S."/>
            <person name="Zhang Y."/>
            <person name="Obille A."/>
            <person name="Becker A."/>
            <person name="Abrahante J.E."/>
            <person name="Garbe J."/>
            <person name="Badalamenti J.P."/>
            <person name="Herman A."/>
            <person name="Mangelson H."/>
            <person name="Liachko I."/>
            <person name="Sullivan S."/>
            <person name="Sone E.D."/>
            <person name="Koren S."/>
            <person name="Silverstein K.A.T."/>
            <person name="Beckman K.B."/>
            <person name="Gohl D.M."/>
        </authorList>
    </citation>
    <scope>NUCLEOTIDE SEQUENCE</scope>
    <source>
        <strain evidence="2">Duluth1</strain>
        <tissue evidence="2">Whole animal</tissue>
    </source>
</reference>
<comment type="caution">
    <text evidence="2">The sequence shown here is derived from an EMBL/GenBank/DDBJ whole genome shotgun (WGS) entry which is preliminary data.</text>
</comment>
<feature type="region of interest" description="Disordered" evidence="1">
    <location>
        <begin position="151"/>
        <end position="203"/>
    </location>
</feature>
<organism evidence="2 3">
    <name type="scientific">Dreissena polymorpha</name>
    <name type="common">Zebra mussel</name>
    <name type="synonym">Mytilus polymorpha</name>
    <dbReference type="NCBI Taxonomy" id="45954"/>
    <lineage>
        <taxon>Eukaryota</taxon>
        <taxon>Metazoa</taxon>
        <taxon>Spiralia</taxon>
        <taxon>Lophotrochozoa</taxon>
        <taxon>Mollusca</taxon>
        <taxon>Bivalvia</taxon>
        <taxon>Autobranchia</taxon>
        <taxon>Heteroconchia</taxon>
        <taxon>Euheterodonta</taxon>
        <taxon>Imparidentia</taxon>
        <taxon>Neoheterodontei</taxon>
        <taxon>Myida</taxon>
        <taxon>Dreissenoidea</taxon>
        <taxon>Dreissenidae</taxon>
        <taxon>Dreissena</taxon>
    </lineage>
</organism>
<feature type="region of interest" description="Disordered" evidence="1">
    <location>
        <begin position="52"/>
        <end position="100"/>
    </location>
</feature>
<dbReference type="Proteomes" id="UP000828390">
    <property type="component" value="Unassembled WGS sequence"/>
</dbReference>
<accession>A0A9D4RK00</accession>
<feature type="compositionally biased region" description="Basic and acidic residues" evidence="1">
    <location>
        <begin position="180"/>
        <end position="192"/>
    </location>
</feature>
<keyword evidence="3" id="KW-1185">Reference proteome</keyword>
<sequence length="495" mass="55036">MYYTICVYFSHKIYNNIYICFSKESHRIMDNEEELEALFRESLSRYTLVNVRDKETDNDDETSQRDESSNDKLLPPPPSFTLRPPSCEPCPPSPAGAFSAPEAERGMFLDPLAFPTDDNNTLKVPNMSPVDGRVVFSRERYYSDSNPEDGVFDRSVASSPSPSLLHTESAIQRPVSELNISRKTESRKEKAVSWHSKMPTSTQTLGCVEGVNEEKDPKDIQNTQSQPLLGTLESSSSQKHTCKHTFSVKQVKSPSKDQKRNWSLRRCVSSGSEKIRLREKYMHLRSSKIEDCSSPVTTANEAHLARQLSNSRQNSVDTAKSEELSLIDWEEDEKLCDAEVGHITGQFDDDEDDVRPTVSTVLSSERVASSPSHADDQAAVETVGDELEVVGNDTNHFSRTSLVPRSTICDELTVCDHGVSNYAVNDARLVNNTNFLVSISPSVTGNRRMPISPGIVNNCFLAIPNDNLDSPLSHSDKTQSDTSTLGLICGSEFPP</sequence>
<dbReference type="AlphaFoldDB" id="A0A9D4RK00"/>
<evidence type="ECO:0000313" key="2">
    <source>
        <dbReference type="EMBL" id="KAH3871516.1"/>
    </source>
</evidence>